<evidence type="ECO:0000256" key="5">
    <source>
        <dbReference type="ARBA" id="ARBA00042179"/>
    </source>
</evidence>
<dbReference type="Pfam" id="PF00179">
    <property type="entry name" value="UQ_con"/>
    <property type="match status" value="1"/>
</dbReference>
<keyword evidence="1" id="KW-0808">Transferase</keyword>
<keyword evidence="2 8" id="KW-0833">Ubl conjugation pathway</keyword>
<gene>
    <name evidence="11" type="ORF">ACRE_037970</name>
</gene>
<evidence type="ECO:0000313" key="11">
    <source>
        <dbReference type="EMBL" id="KFH45367.1"/>
    </source>
</evidence>
<dbReference type="SMART" id="SM00212">
    <property type="entry name" value="UBCc"/>
    <property type="match status" value="1"/>
</dbReference>
<proteinExistence type="inferred from homology"/>
<comment type="similarity">
    <text evidence="8">Belongs to the ubiquitin-conjugating enzyme family.</text>
</comment>
<evidence type="ECO:0000256" key="4">
    <source>
        <dbReference type="ARBA" id="ARBA00041569"/>
    </source>
</evidence>
<evidence type="ECO:0000313" key="12">
    <source>
        <dbReference type="Proteomes" id="UP000029964"/>
    </source>
</evidence>
<keyword evidence="8" id="KW-0547">Nucleotide-binding</keyword>
<dbReference type="InterPro" id="IPR009060">
    <property type="entry name" value="UBA-like_sf"/>
</dbReference>
<dbReference type="PROSITE" id="PS50127">
    <property type="entry name" value="UBC_2"/>
    <property type="match status" value="1"/>
</dbReference>
<evidence type="ECO:0000256" key="3">
    <source>
        <dbReference type="ARBA" id="ARBA00039884"/>
    </source>
</evidence>
<dbReference type="GO" id="GO:0005524">
    <property type="term" value="F:ATP binding"/>
    <property type="evidence" value="ECO:0007669"/>
    <property type="project" value="UniProtKB-UniRule"/>
</dbReference>
<keyword evidence="8" id="KW-0067">ATP-binding</keyword>
<feature type="compositionally biased region" description="Basic and acidic residues" evidence="9">
    <location>
        <begin position="1"/>
        <end position="17"/>
    </location>
</feature>
<dbReference type="AlphaFoldDB" id="A0A086T7N5"/>
<dbReference type="GO" id="GO:0006511">
    <property type="term" value="P:ubiquitin-dependent protein catabolic process"/>
    <property type="evidence" value="ECO:0007669"/>
    <property type="project" value="EnsemblFungi"/>
</dbReference>
<evidence type="ECO:0000256" key="2">
    <source>
        <dbReference type="ARBA" id="ARBA00022786"/>
    </source>
</evidence>
<name>A0A086T7N5_HAPC1</name>
<keyword evidence="12" id="KW-1185">Reference proteome</keyword>
<feature type="active site" description="Glycyl thioester intermediate" evidence="7">
    <location>
        <position position="91"/>
    </location>
</feature>
<dbReference type="GO" id="GO:0036503">
    <property type="term" value="P:ERAD pathway"/>
    <property type="evidence" value="ECO:0007669"/>
    <property type="project" value="EnsemblFungi"/>
</dbReference>
<dbReference type="STRING" id="857340.A0A086T7N5"/>
<protein>
    <recommendedName>
        <fullName evidence="3">Ubiquitin-conjugating enzyme E2 2</fullName>
    </recommendedName>
    <alternativeName>
        <fullName evidence="5">E2 ubiquitin-conjugating enzyme 2</fullName>
    </alternativeName>
    <alternativeName>
        <fullName evidence="6">Ubiquitin carrier protein UBC2</fullName>
    </alternativeName>
    <alternativeName>
        <fullName evidence="4">Ubiquitin-protein ligase UBC2</fullName>
    </alternativeName>
</protein>
<dbReference type="Gene3D" id="3.10.110.10">
    <property type="entry name" value="Ubiquitin Conjugating Enzyme"/>
    <property type="match status" value="1"/>
</dbReference>
<accession>A0A086T7N5</accession>
<comment type="caution">
    <text evidence="11">The sequence shown here is derived from an EMBL/GenBank/DDBJ whole genome shotgun (WGS) entry which is preliminary data.</text>
</comment>
<dbReference type="OrthoDB" id="9993688at2759"/>
<evidence type="ECO:0000259" key="10">
    <source>
        <dbReference type="PROSITE" id="PS50127"/>
    </source>
</evidence>
<feature type="domain" description="UBC core" evidence="10">
    <location>
        <begin position="4"/>
        <end position="153"/>
    </location>
</feature>
<dbReference type="Proteomes" id="UP000029964">
    <property type="component" value="Unassembled WGS sequence"/>
</dbReference>
<dbReference type="HOGENOM" id="CLU_030988_13_1_1"/>
<evidence type="ECO:0000256" key="6">
    <source>
        <dbReference type="ARBA" id="ARBA00042190"/>
    </source>
</evidence>
<organism evidence="11 12">
    <name type="scientific">Hapsidospora chrysogenum (strain ATCC 11550 / CBS 779.69 / DSM 880 / IAM 14645 / JCM 23072 / IMI 49137)</name>
    <name type="common">Acremonium chrysogenum</name>
    <dbReference type="NCBI Taxonomy" id="857340"/>
    <lineage>
        <taxon>Eukaryota</taxon>
        <taxon>Fungi</taxon>
        <taxon>Dikarya</taxon>
        <taxon>Ascomycota</taxon>
        <taxon>Pezizomycotina</taxon>
        <taxon>Sordariomycetes</taxon>
        <taxon>Hypocreomycetidae</taxon>
        <taxon>Hypocreales</taxon>
        <taxon>Bionectriaceae</taxon>
        <taxon>Hapsidospora</taxon>
    </lineage>
</organism>
<dbReference type="InterPro" id="IPR016135">
    <property type="entry name" value="UBQ-conjugating_enzyme/RWD"/>
</dbReference>
<dbReference type="CDD" id="cd23800">
    <property type="entry name" value="UBCc_UBE2K"/>
    <property type="match status" value="1"/>
</dbReference>
<dbReference type="InterPro" id="IPR050113">
    <property type="entry name" value="Ub_conjugating_enzyme"/>
</dbReference>
<sequence>MASSRDRRVAKELKDIQADSSNSGVTADLQDGADLRNLVATITGPPDTPYAGGTFRVKITIPDDYPFKPPAAVFLTKMWHPNISSQTGAICLDTLSTGWSPVQTIKTVLLSLRMLLEFPNPKDPQDAEVAKMMLEHPEDYAQKAQAWAVKYAGAPRHELDLSKYKKEVTEEQPKTMAERCKGYHPNLVNRFINMGFSVEAVVDAFHVVGIPRNGGHDYILDEAYIGDITAELLGDDLQ</sequence>
<dbReference type="SUPFAM" id="SSF54495">
    <property type="entry name" value="UBC-like"/>
    <property type="match status" value="1"/>
</dbReference>
<dbReference type="EMBL" id="JPKY01000033">
    <property type="protein sequence ID" value="KFH45367.1"/>
    <property type="molecule type" value="Genomic_DNA"/>
</dbReference>
<evidence type="ECO:0000256" key="7">
    <source>
        <dbReference type="PROSITE-ProRule" id="PRU10133"/>
    </source>
</evidence>
<dbReference type="PROSITE" id="PS00183">
    <property type="entry name" value="UBC_1"/>
    <property type="match status" value="1"/>
</dbReference>
<dbReference type="InterPro" id="IPR000608">
    <property type="entry name" value="UBC"/>
</dbReference>
<dbReference type="PANTHER" id="PTHR24067">
    <property type="entry name" value="UBIQUITIN-CONJUGATING ENZYME E2"/>
    <property type="match status" value="1"/>
</dbReference>
<feature type="region of interest" description="Disordered" evidence="9">
    <location>
        <begin position="1"/>
        <end position="27"/>
    </location>
</feature>
<dbReference type="GO" id="GO:0004842">
    <property type="term" value="F:ubiquitin-protein transferase activity"/>
    <property type="evidence" value="ECO:0007669"/>
    <property type="project" value="EnsemblFungi"/>
</dbReference>
<evidence type="ECO:0000256" key="8">
    <source>
        <dbReference type="RuleBase" id="RU362109"/>
    </source>
</evidence>
<dbReference type="InterPro" id="IPR023313">
    <property type="entry name" value="UBQ-conjugating_AS"/>
</dbReference>
<dbReference type="SUPFAM" id="SSF46934">
    <property type="entry name" value="UBA-like"/>
    <property type="match status" value="1"/>
</dbReference>
<evidence type="ECO:0000256" key="1">
    <source>
        <dbReference type="ARBA" id="ARBA00022679"/>
    </source>
</evidence>
<dbReference type="GO" id="GO:0070628">
    <property type="term" value="F:proteasome binding"/>
    <property type="evidence" value="ECO:0007669"/>
    <property type="project" value="EnsemblFungi"/>
</dbReference>
<dbReference type="GO" id="GO:0016050">
    <property type="term" value="P:vesicle organization"/>
    <property type="evidence" value="ECO:0007669"/>
    <property type="project" value="EnsemblFungi"/>
</dbReference>
<reference evidence="12" key="1">
    <citation type="journal article" date="2014" name="Genome Announc.">
        <title>Genome sequence and annotation of Acremonium chrysogenum, producer of the beta-lactam antibiotic cephalosporin C.</title>
        <authorList>
            <person name="Terfehr D."/>
            <person name="Dahlmann T.A."/>
            <person name="Specht T."/>
            <person name="Zadra I."/>
            <person name="Kuernsteiner H."/>
            <person name="Kueck U."/>
        </authorList>
    </citation>
    <scope>NUCLEOTIDE SEQUENCE [LARGE SCALE GENOMIC DNA]</scope>
    <source>
        <strain evidence="12">ATCC 11550 / CBS 779.69 / DSM 880 / IAM 14645 / JCM 23072 / IMI 49137</strain>
    </source>
</reference>
<evidence type="ECO:0000256" key="9">
    <source>
        <dbReference type="SAM" id="MobiDB-lite"/>
    </source>
</evidence>